<comment type="catalytic activity">
    <reaction evidence="8">
        <text>L-seryl-[protein] + ATP = O-phospho-L-seryl-[protein] + ADP + H(+)</text>
        <dbReference type="Rhea" id="RHEA:17989"/>
        <dbReference type="Rhea" id="RHEA-COMP:9863"/>
        <dbReference type="Rhea" id="RHEA-COMP:11604"/>
        <dbReference type="ChEBI" id="CHEBI:15378"/>
        <dbReference type="ChEBI" id="CHEBI:29999"/>
        <dbReference type="ChEBI" id="CHEBI:30616"/>
        <dbReference type="ChEBI" id="CHEBI:83421"/>
        <dbReference type="ChEBI" id="CHEBI:456216"/>
        <dbReference type="EC" id="2.7.11.1"/>
    </reaction>
</comment>
<dbReference type="FunFam" id="3.30.200.20:FF:000035">
    <property type="entry name" value="Serine/threonine protein kinase Stk1"/>
    <property type="match status" value="1"/>
</dbReference>
<gene>
    <name evidence="11" type="ORF">AVDCRST_MAG93-8597</name>
</gene>
<keyword evidence="2 11" id="KW-0723">Serine/threonine-protein kinase</keyword>
<sequence length="203" mass="22047">MPDPLISRRLGRYDVKQEIGRGGMARVYRAVDTLLQRTVALKILAPQFSNDPEFAHRFEREAVTAANLRHPAIITIFDVGEAEGLRYIAMEYIGGSALSTALTEHGAFSLPLTVAVLRPIADALDAAHRSNAVHRDIKPQNILLDTDGRVLLTDFGIAIGPQQGGERLTRAGSFMGTPEYLAPEQVQGQQVTGASDRYALGVV</sequence>
<dbReference type="SUPFAM" id="SSF56112">
    <property type="entry name" value="Protein kinase-like (PK-like)"/>
    <property type="match status" value="1"/>
</dbReference>
<evidence type="ECO:0000256" key="9">
    <source>
        <dbReference type="PROSITE-ProRule" id="PRU10141"/>
    </source>
</evidence>
<name>A0A6J4MZK0_9CHLR</name>
<dbReference type="PANTHER" id="PTHR43289:SF6">
    <property type="entry name" value="SERINE_THREONINE-PROTEIN KINASE NEKL-3"/>
    <property type="match status" value="1"/>
</dbReference>
<evidence type="ECO:0000256" key="4">
    <source>
        <dbReference type="ARBA" id="ARBA00022741"/>
    </source>
</evidence>
<feature type="binding site" evidence="9">
    <location>
        <position position="42"/>
    </location>
    <ligand>
        <name>ATP</name>
        <dbReference type="ChEBI" id="CHEBI:30616"/>
    </ligand>
</feature>
<dbReference type="PROSITE" id="PS00107">
    <property type="entry name" value="PROTEIN_KINASE_ATP"/>
    <property type="match status" value="1"/>
</dbReference>
<dbReference type="InterPro" id="IPR011009">
    <property type="entry name" value="Kinase-like_dom_sf"/>
</dbReference>
<keyword evidence="3" id="KW-0808">Transferase</keyword>
<dbReference type="GO" id="GO:0005524">
    <property type="term" value="F:ATP binding"/>
    <property type="evidence" value="ECO:0007669"/>
    <property type="project" value="UniProtKB-UniRule"/>
</dbReference>
<evidence type="ECO:0000256" key="5">
    <source>
        <dbReference type="ARBA" id="ARBA00022777"/>
    </source>
</evidence>
<keyword evidence="6 9" id="KW-0067">ATP-binding</keyword>
<proteinExistence type="predicted"/>
<protein>
    <recommendedName>
        <fullName evidence="1">non-specific serine/threonine protein kinase</fullName>
        <ecNumber evidence="1">2.7.11.1</ecNumber>
    </recommendedName>
</protein>
<comment type="catalytic activity">
    <reaction evidence="7">
        <text>L-threonyl-[protein] + ATP = O-phospho-L-threonyl-[protein] + ADP + H(+)</text>
        <dbReference type="Rhea" id="RHEA:46608"/>
        <dbReference type="Rhea" id="RHEA-COMP:11060"/>
        <dbReference type="Rhea" id="RHEA-COMP:11605"/>
        <dbReference type="ChEBI" id="CHEBI:15378"/>
        <dbReference type="ChEBI" id="CHEBI:30013"/>
        <dbReference type="ChEBI" id="CHEBI:30616"/>
        <dbReference type="ChEBI" id="CHEBI:61977"/>
        <dbReference type="ChEBI" id="CHEBI:456216"/>
        <dbReference type="EC" id="2.7.11.1"/>
    </reaction>
</comment>
<reference evidence="11" key="1">
    <citation type="submission" date="2020-02" db="EMBL/GenBank/DDBJ databases">
        <authorList>
            <person name="Meier V. D."/>
        </authorList>
    </citation>
    <scope>NUCLEOTIDE SEQUENCE</scope>
    <source>
        <strain evidence="11">AVDCRST_MAG93</strain>
    </source>
</reference>
<evidence type="ECO:0000256" key="7">
    <source>
        <dbReference type="ARBA" id="ARBA00047899"/>
    </source>
</evidence>
<accession>A0A6J4MZK0</accession>
<feature type="domain" description="Protein kinase" evidence="10">
    <location>
        <begin position="13"/>
        <end position="203"/>
    </location>
</feature>
<keyword evidence="4 9" id="KW-0547">Nucleotide-binding</keyword>
<dbReference type="Gene3D" id="1.10.510.10">
    <property type="entry name" value="Transferase(Phosphotransferase) domain 1"/>
    <property type="match status" value="1"/>
</dbReference>
<evidence type="ECO:0000256" key="8">
    <source>
        <dbReference type="ARBA" id="ARBA00048679"/>
    </source>
</evidence>
<dbReference type="CDD" id="cd14014">
    <property type="entry name" value="STKc_PknB_like"/>
    <property type="match status" value="1"/>
</dbReference>
<dbReference type="InterPro" id="IPR017441">
    <property type="entry name" value="Protein_kinase_ATP_BS"/>
</dbReference>
<dbReference type="PANTHER" id="PTHR43289">
    <property type="entry name" value="MITOGEN-ACTIVATED PROTEIN KINASE KINASE KINASE 20-RELATED"/>
    <property type="match status" value="1"/>
</dbReference>
<dbReference type="EC" id="2.7.11.1" evidence="1"/>
<dbReference type="PROSITE" id="PS50011">
    <property type="entry name" value="PROTEIN_KINASE_DOM"/>
    <property type="match status" value="1"/>
</dbReference>
<organism evidence="11">
    <name type="scientific">uncultured Chloroflexia bacterium</name>
    <dbReference type="NCBI Taxonomy" id="1672391"/>
    <lineage>
        <taxon>Bacteria</taxon>
        <taxon>Bacillati</taxon>
        <taxon>Chloroflexota</taxon>
        <taxon>Chloroflexia</taxon>
        <taxon>environmental samples</taxon>
    </lineage>
</organism>
<evidence type="ECO:0000313" key="11">
    <source>
        <dbReference type="EMBL" id="CAA9373365.1"/>
    </source>
</evidence>
<evidence type="ECO:0000256" key="2">
    <source>
        <dbReference type="ARBA" id="ARBA00022527"/>
    </source>
</evidence>
<dbReference type="Pfam" id="PF00069">
    <property type="entry name" value="Pkinase"/>
    <property type="match status" value="1"/>
</dbReference>
<dbReference type="Gene3D" id="3.30.200.20">
    <property type="entry name" value="Phosphorylase Kinase, domain 1"/>
    <property type="match status" value="1"/>
</dbReference>
<evidence type="ECO:0000256" key="6">
    <source>
        <dbReference type="ARBA" id="ARBA00022840"/>
    </source>
</evidence>
<dbReference type="GO" id="GO:0004674">
    <property type="term" value="F:protein serine/threonine kinase activity"/>
    <property type="evidence" value="ECO:0007669"/>
    <property type="project" value="UniProtKB-KW"/>
</dbReference>
<keyword evidence="5 11" id="KW-0418">Kinase</keyword>
<dbReference type="AlphaFoldDB" id="A0A6J4MZK0"/>
<evidence type="ECO:0000256" key="1">
    <source>
        <dbReference type="ARBA" id="ARBA00012513"/>
    </source>
</evidence>
<dbReference type="SMART" id="SM00220">
    <property type="entry name" value="S_TKc"/>
    <property type="match status" value="1"/>
</dbReference>
<dbReference type="InterPro" id="IPR000719">
    <property type="entry name" value="Prot_kinase_dom"/>
</dbReference>
<dbReference type="EMBL" id="CADCTR010002896">
    <property type="protein sequence ID" value="CAA9373365.1"/>
    <property type="molecule type" value="Genomic_DNA"/>
</dbReference>
<feature type="non-terminal residue" evidence="11">
    <location>
        <position position="203"/>
    </location>
</feature>
<evidence type="ECO:0000256" key="3">
    <source>
        <dbReference type="ARBA" id="ARBA00022679"/>
    </source>
</evidence>
<evidence type="ECO:0000259" key="10">
    <source>
        <dbReference type="PROSITE" id="PS50011"/>
    </source>
</evidence>